<accession>A0A8S9Z3S8</accession>
<dbReference type="GO" id="GO:0005125">
    <property type="term" value="F:cytokine activity"/>
    <property type="evidence" value="ECO:0007669"/>
    <property type="project" value="TreeGrafter"/>
</dbReference>
<keyword evidence="8" id="KW-1185">Reference proteome</keyword>
<dbReference type="EMBL" id="JTDE01001025">
    <property type="protein sequence ID" value="KAF7259811.1"/>
    <property type="molecule type" value="Genomic_DNA"/>
</dbReference>
<keyword evidence="4" id="KW-0339">Growth factor</keyword>
<dbReference type="Pfam" id="PF00019">
    <property type="entry name" value="TGF_beta"/>
    <property type="match status" value="1"/>
</dbReference>
<comment type="caution">
    <text evidence="7">The sequence shown here is derived from an EMBL/GenBank/DDBJ whole genome shotgun (WGS) entry which is preliminary data.</text>
</comment>
<dbReference type="InterPro" id="IPR001839">
    <property type="entry name" value="TGF-b_C"/>
</dbReference>
<evidence type="ECO:0000256" key="2">
    <source>
        <dbReference type="ARBA" id="ARBA00006656"/>
    </source>
</evidence>
<dbReference type="PANTHER" id="PTHR11848:SF298">
    <property type="entry name" value="DAWDLE, ISOFORM A"/>
    <property type="match status" value="1"/>
</dbReference>
<gene>
    <name evidence="7" type="ORF">EG68_03024</name>
</gene>
<proteinExistence type="inferred from homology"/>
<dbReference type="PANTHER" id="PTHR11848">
    <property type="entry name" value="TGF-BETA FAMILY"/>
    <property type="match status" value="1"/>
</dbReference>
<protein>
    <recommendedName>
        <fullName evidence="6">TGF-beta family profile domain-containing protein</fullName>
    </recommendedName>
</protein>
<dbReference type="GO" id="GO:0005615">
    <property type="term" value="C:extracellular space"/>
    <property type="evidence" value="ECO:0007669"/>
    <property type="project" value="TreeGrafter"/>
</dbReference>
<keyword evidence="5" id="KW-0732">Signal</keyword>
<dbReference type="GO" id="GO:0008083">
    <property type="term" value="F:growth factor activity"/>
    <property type="evidence" value="ECO:0007669"/>
    <property type="project" value="UniProtKB-KW"/>
</dbReference>
<dbReference type="InterPro" id="IPR029034">
    <property type="entry name" value="Cystine-knot_cytokine"/>
</dbReference>
<dbReference type="SMART" id="SM00204">
    <property type="entry name" value="TGFB"/>
    <property type="match status" value="1"/>
</dbReference>
<evidence type="ECO:0000256" key="5">
    <source>
        <dbReference type="SAM" id="SignalP"/>
    </source>
</evidence>
<feature type="chain" id="PRO_5035836103" description="TGF-beta family profile domain-containing protein" evidence="5">
    <location>
        <begin position="20"/>
        <end position="408"/>
    </location>
</feature>
<evidence type="ECO:0000256" key="1">
    <source>
        <dbReference type="ARBA" id="ARBA00004613"/>
    </source>
</evidence>
<dbReference type="PROSITE" id="PS51362">
    <property type="entry name" value="TGF_BETA_2"/>
    <property type="match status" value="1"/>
</dbReference>
<dbReference type="Proteomes" id="UP000822476">
    <property type="component" value="Unassembled WGS sequence"/>
</dbReference>
<evidence type="ECO:0000313" key="8">
    <source>
        <dbReference type="Proteomes" id="UP000822476"/>
    </source>
</evidence>
<dbReference type="Gene3D" id="2.10.90.10">
    <property type="entry name" value="Cystine-knot cytokines"/>
    <property type="match status" value="1"/>
</dbReference>
<evidence type="ECO:0000256" key="3">
    <source>
        <dbReference type="ARBA" id="ARBA00022525"/>
    </source>
</evidence>
<dbReference type="InterPro" id="IPR015615">
    <property type="entry name" value="TGF-beta-rel"/>
</dbReference>
<evidence type="ECO:0000259" key="6">
    <source>
        <dbReference type="PROSITE" id="PS51362"/>
    </source>
</evidence>
<dbReference type="SUPFAM" id="SSF57501">
    <property type="entry name" value="Cystine-knot cytokines"/>
    <property type="match status" value="1"/>
</dbReference>
<dbReference type="AlphaFoldDB" id="A0A8S9Z3S8"/>
<name>A0A8S9Z3S8_9TREM</name>
<reference evidence="7" key="1">
    <citation type="submission" date="2019-07" db="EMBL/GenBank/DDBJ databases">
        <title>Annotation for the trematode Paragonimus miyazaki's.</title>
        <authorList>
            <person name="Choi Y.-J."/>
        </authorList>
    </citation>
    <scope>NUCLEOTIDE SEQUENCE</scope>
    <source>
        <strain evidence="7">Japan</strain>
    </source>
</reference>
<dbReference type="OrthoDB" id="5948587at2759"/>
<evidence type="ECO:0000313" key="7">
    <source>
        <dbReference type="EMBL" id="KAF7259811.1"/>
    </source>
</evidence>
<sequence>MTFLFASITVVLYAIRTQAGESTERESGKTDHIVQDSLLVQLLTALRDEPKTLSLEEVNALRRSTPVAVERYVRLMNNPGLLEDLSLNRISKNTFEDLQKSVSFLEIGQCRTSETEQTQACLIIRKRIDFPRNNPVVFSWLSTLLVPWIDPTKLALTAYAVDSREKQSEQKIFELDNSSHLFGTYAANRMHKQEVRWDVTELIMDLQRHKNVSSFPLIFKMNCLDQDCRFSHDSWRLYTHPAFSNLILLPETQAVLELYTRSTIELVKLYGGRRVQKRSTPPPNNDCPSFLDPNVRHTRCCLFRFTLNKQQIDQNDMLRFIIFPHHLPINLCHGRCIGVYIPRDNTHSLLLNRYFAGLNDKEREILYDSMPCCAANETSPFTIVYKTKDNLLVTDTLQKAVKMSCACG</sequence>
<keyword evidence="3" id="KW-0964">Secreted</keyword>
<comment type="similarity">
    <text evidence="2 4">Belongs to the TGF-beta family.</text>
</comment>
<evidence type="ECO:0000256" key="4">
    <source>
        <dbReference type="RuleBase" id="RU000354"/>
    </source>
</evidence>
<feature type="domain" description="TGF-beta family profile" evidence="6">
    <location>
        <begin position="275"/>
        <end position="408"/>
    </location>
</feature>
<feature type="signal peptide" evidence="5">
    <location>
        <begin position="1"/>
        <end position="19"/>
    </location>
</feature>
<organism evidence="7 8">
    <name type="scientific">Paragonimus skrjabini miyazakii</name>
    <dbReference type="NCBI Taxonomy" id="59628"/>
    <lineage>
        <taxon>Eukaryota</taxon>
        <taxon>Metazoa</taxon>
        <taxon>Spiralia</taxon>
        <taxon>Lophotrochozoa</taxon>
        <taxon>Platyhelminthes</taxon>
        <taxon>Trematoda</taxon>
        <taxon>Digenea</taxon>
        <taxon>Plagiorchiida</taxon>
        <taxon>Troglotremata</taxon>
        <taxon>Troglotrematidae</taxon>
        <taxon>Paragonimus</taxon>
    </lineage>
</organism>
<comment type="subcellular location">
    <subcellularLocation>
        <location evidence="1">Secreted</location>
    </subcellularLocation>
</comment>